<gene>
    <name evidence="7" type="ORF">Ahy_B01g055807</name>
</gene>
<accession>A0A445AX79</accession>
<dbReference type="FunFam" id="3.40.50.2000:FF:000047">
    <property type="entry name" value="Glycosyltransferase"/>
    <property type="match status" value="1"/>
</dbReference>
<dbReference type="PANTHER" id="PTHR48047:SF45">
    <property type="entry name" value="SCOPOLETIN GLUCOSYLTRANSFERASE-LIKE"/>
    <property type="match status" value="1"/>
</dbReference>
<evidence type="ECO:0000256" key="4">
    <source>
        <dbReference type="RuleBase" id="RU003718"/>
    </source>
</evidence>
<dbReference type="CDD" id="cd03784">
    <property type="entry name" value="GT1_Gtf-like"/>
    <property type="match status" value="1"/>
</dbReference>
<comment type="similarity">
    <text evidence="1 4">Belongs to the UDP-glycosyltransferase family.</text>
</comment>
<evidence type="ECO:0000313" key="8">
    <source>
        <dbReference type="Proteomes" id="UP000289738"/>
    </source>
</evidence>
<dbReference type="EC" id="2.4.1.-" evidence="5"/>
<feature type="region of interest" description="Disordered" evidence="6">
    <location>
        <begin position="35"/>
        <end position="58"/>
    </location>
</feature>
<dbReference type="STRING" id="3818.A0A445AX79"/>
<evidence type="ECO:0000256" key="5">
    <source>
        <dbReference type="RuleBase" id="RU362057"/>
    </source>
</evidence>
<dbReference type="InterPro" id="IPR035595">
    <property type="entry name" value="UDP_glycos_trans_CS"/>
</dbReference>
<evidence type="ECO:0000256" key="6">
    <source>
        <dbReference type="SAM" id="MobiDB-lite"/>
    </source>
</evidence>
<dbReference type="AlphaFoldDB" id="A0A445AX79"/>
<dbReference type="FunFam" id="3.40.50.2000:FF:000302">
    <property type="entry name" value="Glycosyltransferase"/>
    <property type="match status" value="1"/>
</dbReference>
<dbReference type="Pfam" id="PF00201">
    <property type="entry name" value="UDPGT"/>
    <property type="match status" value="1"/>
</dbReference>
<evidence type="ECO:0000313" key="7">
    <source>
        <dbReference type="EMBL" id="RYR31021.1"/>
    </source>
</evidence>
<comment type="caution">
    <text evidence="7">The sequence shown here is derived from an EMBL/GenBank/DDBJ whole genome shotgun (WGS) entry which is preliminary data.</text>
</comment>
<dbReference type="PROSITE" id="PS00375">
    <property type="entry name" value="UDPGT"/>
    <property type="match status" value="1"/>
</dbReference>
<dbReference type="GO" id="GO:0035251">
    <property type="term" value="F:UDP-glucosyltransferase activity"/>
    <property type="evidence" value="ECO:0007669"/>
    <property type="project" value="TreeGrafter"/>
</dbReference>
<keyword evidence="8" id="KW-1185">Reference proteome</keyword>
<sequence>MEMEESGDSFSSFSDPNNAVEIIYRAAADYRKALDKEEEGTHNPSNTKMNSNWKPQTKDSQWRMDKWIHRQFGKMQFVASRTLESYTWVERRLEIRHEKNGSLRLHFIPYPSPGHMIPLCDIARLFSSRGHHVTILTTPSNAHTLHKFISHRLRLHTVHFPSRQLGLPDGVENLAAVNNVEDSVKVHEAAMLLRGPMERFLERNPPDCIVADFFFPWVHDVATKLRIPRLVFNGFSLFAVCAMHSIYANPIESYSNSDPNVVRDLPHRITLNATPPTVLIDSTKPLLEMELKSHGIIVNNFAELDGEEYIQHYEKTTGHKAWHVGPVSLICRTAEEKTERGQESVVSAHKCLSWLNSKRANSVLYICFGSINQFSDKQLYEIACAVEASGCDFVWVVPEKKGKENESEEEKAKWMPKGFEKRNMTKGMIIRGWAPQVLILGHLSVGAFLTHCGWNSTVEAVSAGVPMIMWPVHDEQFYNEKLISEVHGIGVEVGAEEWNFIGFVVKKKVVGRESIEKAVRKLMDGGDEAEKIRQRARELGKKARAAVEEGGSSHKNLTSLIDELKRLRDSSS</sequence>
<organism evidence="7 8">
    <name type="scientific">Arachis hypogaea</name>
    <name type="common">Peanut</name>
    <dbReference type="NCBI Taxonomy" id="3818"/>
    <lineage>
        <taxon>Eukaryota</taxon>
        <taxon>Viridiplantae</taxon>
        <taxon>Streptophyta</taxon>
        <taxon>Embryophyta</taxon>
        <taxon>Tracheophyta</taxon>
        <taxon>Spermatophyta</taxon>
        <taxon>Magnoliopsida</taxon>
        <taxon>eudicotyledons</taxon>
        <taxon>Gunneridae</taxon>
        <taxon>Pentapetalae</taxon>
        <taxon>rosids</taxon>
        <taxon>fabids</taxon>
        <taxon>Fabales</taxon>
        <taxon>Fabaceae</taxon>
        <taxon>Papilionoideae</taxon>
        <taxon>50 kb inversion clade</taxon>
        <taxon>dalbergioids sensu lato</taxon>
        <taxon>Dalbergieae</taxon>
        <taxon>Pterocarpus clade</taxon>
        <taxon>Arachis</taxon>
    </lineage>
</organism>
<evidence type="ECO:0000256" key="1">
    <source>
        <dbReference type="ARBA" id="ARBA00009995"/>
    </source>
</evidence>
<dbReference type="SUPFAM" id="SSF53756">
    <property type="entry name" value="UDP-Glycosyltransferase/glycogen phosphorylase"/>
    <property type="match status" value="1"/>
</dbReference>
<evidence type="ECO:0000256" key="2">
    <source>
        <dbReference type="ARBA" id="ARBA00022676"/>
    </source>
</evidence>
<protein>
    <recommendedName>
        <fullName evidence="5">Glycosyltransferase</fullName>
        <ecNumber evidence="5">2.4.1.-</ecNumber>
    </recommendedName>
</protein>
<proteinExistence type="inferred from homology"/>
<evidence type="ECO:0000256" key="3">
    <source>
        <dbReference type="ARBA" id="ARBA00022679"/>
    </source>
</evidence>
<name>A0A445AX79_ARAHY</name>
<keyword evidence="3 4" id="KW-0808">Transferase</keyword>
<reference evidence="7 8" key="1">
    <citation type="submission" date="2019-01" db="EMBL/GenBank/DDBJ databases">
        <title>Sequencing of cultivated peanut Arachis hypogaea provides insights into genome evolution and oil improvement.</title>
        <authorList>
            <person name="Chen X."/>
        </authorList>
    </citation>
    <scope>NUCLEOTIDE SEQUENCE [LARGE SCALE GENOMIC DNA]</scope>
    <source>
        <strain evidence="8">cv. Fuhuasheng</strain>
        <tissue evidence="7">Leaves</tissue>
    </source>
</reference>
<dbReference type="Proteomes" id="UP000289738">
    <property type="component" value="Chromosome B01"/>
</dbReference>
<dbReference type="PANTHER" id="PTHR48047">
    <property type="entry name" value="GLYCOSYLTRANSFERASE"/>
    <property type="match status" value="1"/>
</dbReference>
<dbReference type="EMBL" id="SDMP01000011">
    <property type="protein sequence ID" value="RYR31021.1"/>
    <property type="molecule type" value="Genomic_DNA"/>
</dbReference>
<dbReference type="Gene3D" id="3.40.50.2000">
    <property type="entry name" value="Glycogen Phosphorylase B"/>
    <property type="match status" value="2"/>
</dbReference>
<dbReference type="InterPro" id="IPR002213">
    <property type="entry name" value="UDP_glucos_trans"/>
</dbReference>
<feature type="compositionally biased region" description="Polar residues" evidence="6">
    <location>
        <begin position="42"/>
        <end position="55"/>
    </location>
</feature>
<keyword evidence="2 4" id="KW-0328">Glycosyltransferase</keyword>